<dbReference type="InterPro" id="IPR009071">
    <property type="entry name" value="HMG_box_dom"/>
</dbReference>
<feature type="coiled-coil region" evidence="6">
    <location>
        <begin position="270"/>
        <end position="314"/>
    </location>
</feature>
<protein>
    <recommendedName>
        <fullName evidence="9">HMG box domain-containing protein</fullName>
    </recommendedName>
</protein>
<dbReference type="GO" id="GO:0000978">
    <property type="term" value="F:RNA polymerase II cis-regulatory region sequence-specific DNA binding"/>
    <property type="evidence" value="ECO:0007669"/>
    <property type="project" value="TreeGrafter"/>
</dbReference>
<dbReference type="PANTHER" id="PTHR45789:SF4">
    <property type="entry name" value="TRANSCRIPTION FACTOR SOX-13"/>
    <property type="match status" value="1"/>
</dbReference>
<reference evidence="10" key="1">
    <citation type="submission" date="2023-06" db="EMBL/GenBank/DDBJ databases">
        <title>Male Hemibagrus guttatus genome.</title>
        <authorList>
            <person name="Bian C."/>
        </authorList>
    </citation>
    <scope>NUCLEOTIDE SEQUENCE</scope>
    <source>
        <strain evidence="10">Male_cb2023</strain>
        <tissue evidence="10">Muscle</tissue>
    </source>
</reference>
<dbReference type="SMART" id="SM00398">
    <property type="entry name" value="HMG"/>
    <property type="match status" value="1"/>
</dbReference>
<dbReference type="GO" id="GO:0005634">
    <property type="term" value="C:nucleus"/>
    <property type="evidence" value="ECO:0007669"/>
    <property type="project" value="UniProtKB-UniRule"/>
</dbReference>
<keyword evidence="2 5" id="KW-0238">DNA-binding</keyword>
<proteinExistence type="predicted"/>
<evidence type="ECO:0000313" key="11">
    <source>
        <dbReference type="Proteomes" id="UP001274896"/>
    </source>
</evidence>
<feature type="region of interest" description="Disordered" evidence="7">
    <location>
        <begin position="612"/>
        <end position="633"/>
    </location>
</feature>
<evidence type="ECO:0000256" key="5">
    <source>
        <dbReference type="PROSITE-ProRule" id="PRU00267"/>
    </source>
</evidence>
<feature type="non-terminal residue" evidence="10">
    <location>
        <position position="707"/>
    </location>
</feature>
<dbReference type="FunFam" id="1.10.30.10:FF:000003">
    <property type="entry name" value="Putative transcription factor SOX-6"/>
    <property type="match status" value="1"/>
</dbReference>
<keyword evidence="1" id="KW-0805">Transcription regulation</keyword>
<organism evidence="10 11">
    <name type="scientific">Hemibagrus guttatus</name>
    <dbReference type="NCBI Taxonomy" id="175788"/>
    <lineage>
        <taxon>Eukaryota</taxon>
        <taxon>Metazoa</taxon>
        <taxon>Chordata</taxon>
        <taxon>Craniata</taxon>
        <taxon>Vertebrata</taxon>
        <taxon>Euteleostomi</taxon>
        <taxon>Actinopterygii</taxon>
        <taxon>Neopterygii</taxon>
        <taxon>Teleostei</taxon>
        <taxon>Ostariophysi</taxon>
        <taxon>Siluriformes</taxon>
        <taxon>Bagridae</taxon>
        <taxon>Hemibagrus</taxon>
    </lineage>
</organism>
<evidence type="ECO:0000256" key="3">
    <source>
        <dbReference type="ARBA" id="ARBA00023163"/>
    </source>
</evidence>
<dbReference type="GO" id="GO:0045165">
    <property type="term" value="P:cell fate commitment"/>
    <property type="evidence" value="ECO:0007669"/>
    <property type="project" value="TreeGrafter"/>
</dbReference>
<feature type="compositionally biased region" description="Polar residues" evidence="7">
    <location>
        <begin position="361"/>
        <end position="387"/>
    </location>
</feature>
<keyword evidence="4 5" id="KW-0539">Nucleus</keyword>
<feature type="compositionally biased region" description="Basic and acidic residues" evidence="7">
    <location>
        <begin position="453"/>
        <end position="495"/>
    </location>
</feature>
<evidence type="ECO:0000256" key="8">
    <source>
        <dbReference type="SAM" id="SignalP"/>
    </source>
</evidence>
<dbReference type="InterPro" id="IPR051356">
    <property type="entry name" value="SOX/SOX-like_TF"/>
</dbReference>
<feature type="region of interest" description="Disordered" evidence="7">
    <location>
        <begin position="358"/>
        <end position="423"/>
    </location>
</feature>
<feature type="compositionally biased region" description="Polar residues" evidence="7">
    <location>
        <begin position="172"/>
        <end position="200"/>
    </location>
</feature>
<evidence type="ECO:0000313" key="10">
    <source>
        <dbReference type="EMBL" id="KAK3512825.1"/>
    </source>
</evidence>
<feature type="region of interest" description="Disordered" evidence="7">
    <location>
        <begin position="442"/>
        <end position="517"/>
    </location>
</feature>
<feature type="DNA-binding region" description="HMG box" evidence="5">
    <location>
        <begin position="519"/>
        <end position="587"/>
    </location>
</feature>
<evidence type="ECO:0000256" key="1">
    <source>
        <dbReference type="ARBA" id="ARBA00023015"/>
    </source>
</evidence>
<evidence type="ECO:0000259" key="9">
    <source>
        <dbReference type="PROSITE" id="PS50118"/>
    </source>
</evidence>
<feature type="region of interest" description="Disordered" evidence="7">
    <location>
        <begin position="657"/>
        <end position="707"/>
    </location>
</feature>
<dbReference type="SUPFAM" id="SSF47095">
    <property type="entry name" value="HMG-box"/>
    <property type="match status" value="1"/>
</dbReference>
<keyword evidence="6" id="KW-0175">Coiled coil</keyword>
<evidence type="ECO:0000256" key="6">
    <source>
        <dbReference type="SAM" id="Coils"/>
    </source>
</evidence>
<dbReference type="Gene3D" id="1.10.30.10">
    <property type="entry name" value="High mobility group box domain"/>
    <property type="match status" value="1"/>
</dbReference>
<dbReference type="EMBL" id="JAUCMX010000023">
    <property type="protein sequence ID" value="KAK3512825.1"/>
    <property type="molecule type" value="Genomic_DNA"/>
</dbReference>
<keyword evidence="11" id="KW-1185">Reference proteome</keyword>
<accession>A0AAE0Q3P4</accession>
<keyword evidence="3" id="KW-0804">Transcription</keyword>
<feature type="domain" description="HMG box" evidence="9">
    <location>
        <begin position="519"/>
        <end position="587"/>
    </location>
</feature>
<feature type="region of interest" description="Disordered" evidence="7">
    <location>
        <begin position="138"/>
        <end position="210"/>
    </location>
</feature>
<dbReference type="AlphaFoldDB" id="A0AAE0Q3P4"/>
<feature type="signal peptide" evidence="8">
    <location>
        <begin position="1"/>
        <end position="22"/>
    </location>
</feature>
<feature type="chain" id="PRO_5042041497" description="HMG box domain-containing protein" evidence="8">
    <location>
        <begin position="23"/>
        <end position="707"/>
    </location>
</feature>
<evidence type="ECO:0000256" key="7">
    <source>
        <dbReference type="SAM" id="MobiDB-lite"/>
    </source>
</evidence>
<keyword evidence="8" id="KW-0732">Signal</keyword>
<dbReference type="Pfam" id="PF00505">
    <property type="entry name" value="HMG_box"/>
    <property type="match status" value="1"/>
</dbReference>
<evidence type="ECO:0000256" key="2">
    <source>
        <dbReference type="ARBA" id="ARBA00023125"/>
    </source>
</evidence>
<gene>
    <name evidence="10" type="ORF">QTP70_026489</name>
</gene>
<dbReference type="PANTHER" id="PTHR45789">
    <property type="entry name" value="FI18025P1"/>
    <property type="match status" value="1"/>
</dbReference>
<dbReference type="Proteomes" id="UP001274896">
    <property type="component" value="Unassembled WGS sequence"/>
</dbReference>
<dbReference type="InterPro" id="IPR036910">
    <property type="entry name" value="HMG_box_dom_sf"/>
</dbReference>
<comment type="caution">
    <text evidence="10">The sequence shown here is derived from an EMBL/GenBank/DDBJ whole genome shotgun (WGS) entry which is preliminary data.</text>
</comment>
<dbReference type="CDD" id="cd22030">
    <property type="entry name" value="HMG-box_SoxD"/>
    <property type="match status" value="1"/>
</dbReference>
<evidence type="ECO:0000256" key="4">
    <source>
        <dbReference type="ARBA" id="ARBA00023242"/>
    </source>
</evidence>
<feature type="compositionally biased region" description="Polar residues" evidence="7">
    <location>
        <begin position="624"/>
        <end position="633"/>
    </location>
</feature>
<dbReference type="PROSITE" id="PS50118">
    <property type="entry name" value="HMG_BOX_2"/>
    <property type="match status" value="1"/>
</dbReference>
<sequence>GSSDHLLFFPVFPLLFVASVSRHVQKACILFVPGRGHMFWHASLATPCQTKPGLKNKTSVSIPRRSLATWVAENLSSCAMTCFTAFPRWQTTLHPRDEPWLTRADQEFLRMCERSPPAIQPHASGNVTMVGIGIKLEEASGGGGGVRESQRSSPSCDWSSRPPGDPEKSRSTRSPLVSSPSKDQAHSLSPSSQDVLNRPNSRPEAHPNVSEVLPTIEKILNSDWREKIQGTANVKGTPESLAEKELHLLLMINQLSALREQLLGAHSEQRNMAALLLEKQQQQMELARQQQEQIAKQQQQLIQQQHKINLLQQQIQQVNLPYVMIPAFHPNTQPLPVSSDTQMGLPLQPIPCKPVEYPMQLLSNPHSNPLKRSSGTVFRQESSQPLNLTAKPKSPQGLDLPSSHLQSTYRSRDVQHSPSRPALSLGFLGEGDLVSQTIHEAQQLLRGGQGPASRERDGSTRLNDYKEASRAERMLHSDRAEDRQTVRTNDEHLSSDSEGQIVSGVGGYSDTRGSSTGHIKRPMNAFMVWAKDERRRILQAFPDMHNSSISKILGSRWKSMSNQEKQPYYEEQARLSRQHLERYPDYKYKPRPKRTCIVEGRRLRVGEYKAMMKSRRQEQRASYPPSQSDQQLHYSTADAPYSTKPMSMTLPLHPSLLDHYLPRSLDPPQAPRGPEEADGPRSKPQYSEGEESDGGERSESELVVLTD</sequence>
<dbReference type="GO" id="GO:0000981">
    <property type="term" value="F:DNA-binding transcription factor activity, RNA polymerase II-specific"/>
    <property type="evidence" value="ECO:0007669"/>
    <property type="project" value="TreeGrafter"/>
</dbReference>
<name>A0AAE0Q3P4_9TELE</name>